<protein>
    <submittedName>
        <fullName evidence="1">Uncharacterized protein</fullName>
    </submittedName>
</protein>
<accession>A0A1V4IN66</accession>
<gene>
    <name evidence="1" type="ORF">CLORY_24270</name>
</gene>
<dbReference type="AlphaFoldDB" id="A0A1V4IN66"/>
<sequence>MFGYVVPCKLELKIRDYERFKAYYCGLCHSIKKNHGNLPRLVLNYDMTFLALLLDALEKDDSQIEKFTCALHPTKKKLRFHNSKPLDYAAKCNVILAYYKLLDNAEDDKSVKSKLMSVFLNRYIKDKDFKLKVKSYLDRLYAKEKKAVSLSIDEISHEFADLTGFLMSNYFDDNYEFKEILYWLGYNIGKWIYIIDAMDDLEKDMRDNKFNLICSIYNKEEIPYETFKPSIEEKIEFILLSCASTCSELLQQLPINKNQELLYNILKFGLMEKIDIVFRRSELSNAEPL</sequence>
<dbReference type="EMBL" id="MZGV01000024">
    <property type="protein sequence ID" value="OPJ61215.1"/>
    <property type="molecule type" value="Genomic_DNA"/>
</dbReference>
<dbReference type="OrthoDB" id="1722540at2"/>
<dbReference type="Proteomes" id="UP000190080">
    <property type="component" value="Unassembled WGS sequence"/>
</dbReference>
<name>A0A1V4IN66_9CLOT</name>
<proteinExistence type="predicted"/>
<reference evidence="1 2" key="1">
    <citation type="submission" date="2017-03" db="EMBL/GenBank/DDBJ databases">
        <title>Genome sequence of Clostridium oryzae DSM 28571.</title>
        <authorList>
            <person name="Poehlein A."/>
            <person name="Daniel R."/>
        </authorList>
    </citation>
    <scope>NUCLEOTIDE SEQUENCE [LARGE SCALE GENOMIC DNA]</scope>
    <source>
        <strain evidence="1 2">DSM 28571</strain>
    </source>
</reference>
<dbReference type="RefSeq" id="WP_079424761.1">
    <property type="nucleotide sequence ID" value="NZ_MZGV01000024.1"/>
</dbReference>
<evidence type="ECO:0000313" key="2">
    <source>
        <dbReference type="Proteomes" id="UP000190080"/>
    </source>
</evidence>
<comment type="caution">
    <text evidence="1">The sequence shown here is derived from an EMBL/GenBank/DDBJ whole genome shotgun (WGS) entry which is preliminary data.</text>
</comment>
<evidence type="ECO:0000313" key="1">
    <source>
        <dbReference type="EMBL" id="OPJ61215.1"/>
    </source>
</evidence>
<dbReference type="STRING" id="1450648.CLORY_24270"/>
<dbReference type="InterPro" id="IPR043740">
    <property type="entry name" value="DUF5685"/>
</dbReference>
<dbReference type="Pfam" id="PF18937">
    <property type="entry name" value="DUF5685"/>
    <property type="match status" value="1"/>
</dbReference>
<organism evidence="1 2">
    <name type="scientific">Clostridium oryzae</name>
    <dbReference type="NCBI Taxonomy" id="1450648"/>
    <lineage>
        <taxon>Bacteria</taxon>
        <taxon>Bacillati</taxon>
        <taxon>Bacillota</taxon>
        <taxon>Clostridia</taxon>
        <taxon>Eubacteriales</taxon>
        <taxon>Clostridiaceae</taxon>
        <taxon>Clostridium</taxon>
    </lineage>
</organism>
<keyword evidence="2" id="KW-1185">Reference proteome</keyword>